<evidence type="ECO:0000313" key="3">
    <source>
        <dbReference type="Proteomes" id="UP000181942"/>
    </source>
</evidence>
<sequence length="457" mass="48634">MKIHGIFKKGLRPAAATAYLAVAMLLVSAGTAQAAPGDNPNKLTTITSSSELSKLQLVEHRVPTASLDNLASEMGTSRGVDQVLASANHPMRNAANCNSTETAALPVKPTAESAYCWDTGDAVTQDWLPQSVTSSGDADNDGVWGTNKVILSGWGQNGTTTTDHMGRIAFIDANDPSNLKYRWVLPVIPLNGGTDYRALKSHMGGMVWYQDKLIVTSWEGDTDNNVMYIFDMKRILQATVNSSTVGKVSGGWSADGYQYVMPAVGSYSLAGGACSSTNDDSRPCFGSISLDRSSVPDSLVATEWFSSGGTQPARIWRYDFSSEPGYLATDSSSHVNASAAYETNAVGLQGVLSHSATSGGTPNFYVDDARGGVGQHGILWRQNTSGATAAANCGQDITYACWGQHTESMSYWWSTGRVWTLTEWAADSSGHWTGTDTAIPQRVLFSVPLSSIDSSLS</sequence>
<name>A0A1I2K4T1_9ACTN</name>
<gene>
    <name evidence="2" type="ORF">SAMN02787118_109322</name>
</gene>
<dbReference type="Proteomes" id="UP000181942">
    <property type="component" value="Unassembled WGS sequence"/>
</dbReference>
<accession>A0A1I2K4T1</accession>
<feature type="signal peptide" evidence="1">
    <location>
        <begin position="1"/>
        <end position="34"/>
    </location>
</feature>
<dbReference type="OrthoDB" id="618894at2"/>
<reference evidence="2 3" key="1">
    <citation type="submission" date="2016-10" db="EMBL/GenBank/DDBJ databases">
        <authorList>
            <person name="de Groot N.N."/>
        </authorList>
    </citation>
    <scope>NUCLEOTIDE SEQUENCE [LARGE SCALE GENOMIC DNA]</scope>
    <source>
        <strain evidence="2 3">OK461</strain>
    </source>
</reference>
<evidence type="ECO:0008006" key="4">
    <source>
        <dbReference type="Google" id="ProtNLM"/>
    </source>
</evidence>
<proteinExistence type="predicted"/>
<evidence type="ECO:0000256" key="1">
    <source>
        <dbReference type="SAM" id="SignalP"/>
    </source>
</evidence>
<protein>
    <recommendedName>
        <fullName evidence="4">Secreted protein</fullName>
    </recommendedName>
</protein>
<dbReference type="EMBL" id="FONR01000009">
    <property type="protein sequence ID" value="SFF61914.1"/>
    <property type="molecule type" value="Genomic_DNA"/>
</dbReference>
<dbReference type="AlphaFoldDB" id="A0A1I2K4T1"/>
<dbReference type="RefSeq" id="WP_075029543.1">
    <property type="nucleotide sequence ID" value="NZ_FONR01000009.1"/>
</dbReference>
<organism evidence="2 3">
    <name type="scientific">Streptomyces mirabilis</name>
    <dbReference type="NCBI Taxonomy" id="68239"/>
    <lineage>
        <taxon>Bacteria</taxon>
        <taxon>Bacillati</taxon>
        <taxon>Actinomycetota</taxon>
        <taxon>Actinomycetes</taxon>
        <taxon>Kitasatosporales</taxon>
        <taxon>Streptomycetaceae</taxon>
        <taxon>Streptomyces</taxon>
    </lineage>
</organism>
<keyword evidence="1" id="KW-0732">Signal</keyword>
<evidence type="ECO:0000313" key="2">
    <source>
        <dbReference type="EMBL" id="SFF61914.1"/>
    </source>
</evidence>
<feature type="chain" id="PRO_5010374646" description="Secreted protein" evidence="1">
    <location>
        <begin position="35"/>
        <end position="457"/>
    </location>
</feature>